<dbReference type="Pfam" id="PF04158">
    <property type="entry name" value="Sof1"/>
    <property type="match status" value="1"/>
</dbReference>
<sequence length="121" mass="14442">FIPRASFMNWLHSSALPWLWAHLPTVTVDHFARSYATTLAPRQREAVNYSQKLKEKFQHHPQIRRIARHRHLPKNIYHQKNELRIMKEARRRKEMNVRKHSKPGSVPVVSEKEKHVVSVVK</sequence>
<name>A0ABV0MN72_9TELE</name>
<evidence type="ECO:0000256" key="6">
    <source>
        <dbReference type="SAM" id="MobiDB-lite"/>
    </source>
</evidence>
<reference evidence="9 10" key="1">
    <citation type="submission" date="2021-06" db="EMBL/GenBank/DDBJ databases">
        <authorList>
            <person name="Palmer J.M."/>
        </authorList>
    </citation>
    <scope>NUCLEOTIDE SEQUENCE [LARGE SCALE GENOMIC DNA]</scope>
    <source>
        <strain evidence="9 10">GA_2019</strain>
        <tissue evidence="9">Muscle</tissue>
    </source>
</reference>
<comment type="subcellular location">
    <subcellularLocation>
        <location evidence="1">Nucleus</location>
        <location evidence="1">Nucleolus</location>
    </subcellularLocation>
</comment>
<keyword evidence="3" id="KW-0853">WD repeat</keyword>
<evidence type="ECO:0000256" key="5">
    <source>
        <dbReference type="ARBA" id="ARBA00023242"/>
    </source>
</evidence>
<dbReference type="InterPro" id="IPR051733">
    <property type="entry name" value="WD_repeat_DCAF13/WDSOF1"/>
</dbReference>
<gene>
    <name evidence="9" type="primary">DCAF13</name>
    <name evidence="9" type="ORF">GOODEAATRI_000515</name>
</gene>
<keyword evidence="10" id="KW-1185">Reference proteome</keyword>
<keyword evidence="5" id="KW-0539">Nucleus</keyword>
<evidence type="ECO:0000313" key="9">
    <source>
        <dbReference type="EMBL" id="MEQ2160566.1"/>
    </source>
</evidence>
<evidence type="ECO:0000256" key="4">
    <source>
        <dbReference type="ARBA" id="ARBA00022737"/>
    </source>
</evidence>
<evidence type="ECO:0000256" key="7">
    <source>
        <dbReference type="SAM" id="SignalP"/>
    </source>
</evidence>
<feature type="region of interest" description="Disordered" evidence="6">
    <location>
        <begin position="92"/>
        <end position="112"/>
    </location>
</feature>
<accession>A0ABV0MN72</accession>
<dbReference type="Proteomes" id="UP001476798">
    <property type="component" value="Unassembled WGS sequence"/>
</dbReference>
<evidence type="ECO:0000313" key="10">
    <source>
        <dbReference type="Proteomes" id="UP001476798"/>
    </source>
</evidence>
<evidence type="ECO:0000256" key="3">
    <source>
        <dbReference type="ARBA" id="ARBA00022574"/>
    </source>
</evidence>
<feature type="signal peptide" evidence="7">
    <location>
        <begin position="1"/>
        <end position="21"/>
    </location>
</feature>
<protein>
    <submittedName>
        <fullName evidence="9">DDB1- and CUL4-associated factor 13</fullName>
    </submittedName>
</protein>
<feature type="domain" description="Sof1-like protein" evidence="8">
    <location>
        <begin position="34"/>
        <end position="116"/>
    </location>
</feature>
<evidence type="ECO:0000259" key="8">
    <source>
        <dbReference type="Pfam" id="PF04158"/>
    </source>
</evidence>
<proteinExistence type="predicted"/>
<keyword evidence="4" id="KW-0677">Repeat</keyword>
<feature type="chain" id="PRO_5046277436" evidence="7">
    <location>
        <begin position="22"/>
        <end position="121"/>
    </location>
</feature>
<feature type="compositionally biased region" description="Basic residues" evidence="6">
    <location>
        <begin position="92"/>
        <end position="102"/>
    </location>
</feature>
<keyword evidence="7" id="KW-0732">Signal</keyword>
<evidence type="ECO:0000256" key="1">
    <source>
        <dbReference type="ARBA" id="ARBA00004604"/>
    </source>
</evidence>
<evidence type="ECO:0000256" key="2">
    <source>
        <dbReference type="ARBA" id="ARBA00022552"/>
    </source>
</evidence>
<organism evidence="9 10">
    <name type="scientific">Goodea atripinnis</name>
    <dbReference type="NCBI Taxonomy" id="208336"/>
    <lineage>
        <taxon>Eukaryota</taxon>
        <taxon>Metazoa</taxon>
        <taxon>Chordata</taxon>
        <taxon>Craniata</taxon>
        <taxon>Vertebrata</taxon>
        <taxon>Euteleostomi</taxon>
        <taxon>Actinopterygii</taxon>
        <taxon>Neopterygii</taxon>
        <taxon>Teleostei</taxon>
        <taxon>Neoteleostei</taxon>
        <taxon>Acanthomorphata</taxon>
        <taxon>Ovalentaria</taxon>
        <taxon>Atherinomorphae</taxon>
        <taxon>Cyprinodontiformes</taxon>
        <taxon>Goodeidae</taxon>
        <taxon>Goodea</taxon>
    </lineage>
</organism>
<keyword evidence="2" id="KW-0698">rRNA processing</keyword>
<dbReference type="PANTHER" id="PTHR22851:SF0">
    <property type="entry name" value="DDB1- AND CUL4-ASSOCIATED FACTOR 13"/>
    <property type="match status" value="1"/>
</dbReference>
<feature type="non-terminal residue" evidence="9">
    <location>
        <position position="1"/>
    </location>
</feature>
<dbReference type="EMBL" id="JAHRIO010010011">
    <property type="protein sequence ID" value="MEQ2160566.1"/>
    <property type="molecule type" value="Genomic_DNA"/>
</dbReference>
<dbReference type="InterPro" id="IPR007287">
    <property type="entry name" value="Sof1"/>
</dbReference>
<dbReference type="PANTHER" id="PTHR22851">
    <property type="entry name" value="U3 SMALL NUCLEOLAR RNA U3 SNORNA ASSOCIATED PROTEIN"/>
    <property type="match status" value="1"/>
</dbReference>
<comment type="caution">
    <text evidence="9">The sequence shown here is derived from an EMBL/GenBank/DDBJ whole genome shotgun (WGS) entry which is preliminary data.</text>
</comment>